<reference evidence="2 3" key="1">
    <citation type="submission" date="2016-06" db="EMBL/GenBank/DDBJ databases">
        <title>Evolution of pathogenesis and genome organization in the Tremellales.</title>
        <authorList>
            <person name="Cuomo C."/>
            <person name="Litvintseva A."/>
            <person name="Heitman J."/>
            <person name="Chen Y."/>
            <person name="Sun S."/>
            <person name="Springer D."/>
            <person name="Dromer F."/>
            <person name="Young S."/>
            <person name="Zeng Q."/>
            <person name="Chapman S."/>
            <person name="Gujja S."/>
            <person name="Saif S."/>
            <person name="Birren B."/>
        </authorList>
    </citation>
    <scope>NUCLEOTIDE SEQUENCE [LARGE SCALE GENOMIC DNA]</scope>
    <source>
        <strain evidence="2 3">CBS 7118</strain>
    </source>
</reference>
<evidence type="ECO:0000313" key="3">
    <source>
        <dbReference type="Proteomes" id="UP000094819"/>
    </source>
</evidence>
<name>A0A1E3ITP4_9TREE</name>
<feature type="region of interest" description="Disordered" evidence="1">
    <location>
        <begin position="95"/>
        <end position="135"/>
    </location>
</feature>
<dbReference type="Proteomes" id="UP000094819">
    <property type="component" value="Unassembled WGS sequence"/>
</dbReference>
<proteinExistence type="predicted"/>
<dbReference type="AlphaFoldDB" id="A0A1E3ITP4"/>
<sequence>MVGIVAPDLKNTAGLTWTKARRSGWGGAMGGRLGTVEASEVVSVVVGVVAKAEEEVLGIQGRLLIITKTGCAIIAKDMAILQETASSASEMRDILRARIEEGTSEEEASQEETSEEETSQEETSEEETSEEETVAIVEVVTVKKEEIVERTKTVTVKNKIRATTKA</sequence>
<comment type="caution">
    <text evidence="2">The sequence shown here is derived from an EMBL/GenBank/DDBJ whole genome shotgun (WGS) entry which is preliminary data.</text>
</comment>
<dbReference type="GeneID" id="30194868"/>
<gene>
    <name evidence="2" type="ORF">L198_05656</name>
</gene>
<dbReference type="EMBL" id="AWGH01000018">
    <property type="protein sequence ID" value="ODN91984.1"/>
    <property type="molecule type" value="Genomic_DNA"/>
</dbReference>
<feature type="compositionally biased region" description="Acidic residues" evidence="1">
    <location>
        <begin position="102"/>
        <end position="133"/>
    </location>
</feature>
<keyword evidence="3" id="KW-1185">Reference proteome</keyword>
<accession>A0A1E3ITP4</accession>
<dbReference type="RefSeq" id="XP_019030118.1">
    <property type="nucleotide sequence ID" value="XM_019177734.1"/>
</dbReference>
<evidence type="ECO:0000256" key="1">
    <source>
        <dbReference type="SAM" id="MobiDB-lite"/>
    </source>
</evidence>
<organism evidence="2 3">
    <name type="scientific">Cryptococcus wingfieldii CBS 7118</name>
    <dbReference type="NCBI Taxonomy" id="1295528"/>
    <lineage>
        <taxon>Eukaryota</taxon>
        <taxon>Fungi</taxon>
        <taxon>Dikarya</taxon>
        <taxon>Basidiomycota</taxon>
        <taxon>Agaricomycotina</taxon>
        <taxon>Tremellomycetes</taxon>
        <taxon>Tremellales</taxon>
        <taxon>Cryptococcaceae</taxon>
        <taxon>Cryptococcus</taxon>
    </lineage>
</organism>
<evidence type="ECO:0000313" key="2">
    <source>
        <dbReference type="EMBL" id="ODN91984.1"/>
    </source>
</evidence>
<protein>
    <submittedName>
        <fullName evidence="2">Uncharacterized protein</fullName>
    </submittedName>
</protein>